<evidence type="ECO:0000313" key="1">
    <source>
        <dbReference type="EMBL" id="UOQ92220.1"/>
    </source>
</evidence>
<dbReference type="Gene3D" id="3.40.1350.10">
    <property type="match status" value="1"/>
</dbReference>
<sequence length="129" mass="15068">MKPIQEEMTSALRQWKPLSGKDADYLKEQIEATDAEGRLSENYLSSEEVFQLLERDIEKFLHNNPTVLGENFDIVDQQRILGNDSRLDLLLSNKHTREYIVVEIKKRAFGQRYHKPDTTLHTVLEKTIP</sequence>
<name>A0ABY4GWD2_9BACI</name>
<dbReference type="InterPro" id="IPR011856">
    <property type="entry name" value="tRNA_endonuc-like_dom_sf"/>
</dbReference>
<evidence type="ECO:0000313" key="2">
    <source>
        <dbReference type="Proteomes" id="UP000831880"/>
    </source>
</evidence>
<protein>
    <submittedName>
        <fullName evidence="1">Uncharacterized protein</fullName>
    </submittedName>
</protein>
<gene>
    <name evidence="1" type="ORF">MUO14_17260</name>
</gene>
<accession>A0ABY4GWD2</accession>
<dbReference type="EMBL" id="CP095074">
    <property type="protein sequence ID" value="UOQ92220.1"/>
    <property type="molecule type" value="Genomic_DNA"/>
</dbReference>
<organism evidence="1 2">
    <name type="scientific">Halobacillus shinanisalinarum</name>
    <dbReference type="NCBI Taxonomy" id="2932258"/>
    <lineage>
        <taxon>Bacteria</taxon>
        <taxon>Bacillati</taxon>
        <taxon>Bacillota</taxon>
        <taxon>Bacilli</taxon>
        <taxon>Bacillales</taxon>
        <taxon>Bacillaceae</taxon>
        <taxon>Halobacillus</taxon>
    </lineage>
</organism>
<dbReference type="RefSeq" id="WP_244751830.1">
    <property type="nucleotide sequence ID" value="NZ_CP095074.1"/>
</dbReference>
<proteinExistence type="predicted"/>
<keyword evidence="2" id="KW-1185">Reference proteome</keyword>
<reference evidence="1 2" key="1">
    <citation type="submission" date="2022-04" db="EMBL/GenBank/DDBJ databases">
        <title>Halobacillus sp. isolated from saltern.</title>
        <authorList>
            <person name="Won M."/>
            <person name="Lee C.-M."/>
            <person name="Woen H.-Y."/>
            <person name="Kwon S.-W."/>
        </authorList>
    </citation>
    <scope>NUCLEOTIDE SEQUENCE [LARGE SCALE GENOMIC DNA]</scope>
    <source>
        <strain evidence="1 2">SSTM10-2</strain>
    </source>
</reference>
<dbReference type="Proteomes" id="UP000831880">
    <property type="component" value="Chromosome"/>
</dbReference>